<sequence>MNWLDFCKKVSELSDKLEKLDSELEHGENFGDALRREYGGEIKSSRYELCFWDAFEGNKKYFGVPRKIMEKAINDAKADLFEQIYEVENELLVLVQEQVDEN</sequence>
<gene>
    <name evidence="1" type="ORF">EGM181_06880</name>
</gene>
<proteinExistence type="predicted"/>
<protein>
    <recommendedName>
        <fullName evidence="3">DUF4298 domain-containing protein</fullName>
    </recommendedName>
</protein>
<dbReference type="AlphaFoldDB" id="A0AAE7MNZ7"/>
<evidence type="ECO:0000313" key="2">
    <source>
        <dbReference type="Proteomes" id="UP000516696"/>
    </source>
</evidence>
<dbReference type="EMBL" id="CP050485">
    <property type="protein sequence ID" value="QOG26986.1"/>
    <property type="molecule type" value="Genomic_DNA"/>
</dbReference>
<dbReference type="RefSeq" id="WP_192189553.1">
    <property type="nucleotide sequence ID" value="NZ_CP050485.1"/>
</dbReference>
<name>A0AAE7MNZ7_ENTGA</name>
<accession>A0AAE7MNZ7</accession>
<evidence type="ECO:0008006" key="3">
    <source>
        <dbReference type="Google" id="ProtNLM"/>
    </source>
</evidence>
<evidence type="ECO:0000313" key="1">
    <source>
        <dbReference type="EMBL" id="QOG26986.1"/>
    </source>
</evidence>
<dbReference type="Proteomes" id="UP000516696">
    <property type="component" value="Chromosome"/>
</dbReference>
<reference evidence="1 2" key="1">
    <citation type="submission" date="2020-03" db="EMBL/GenBank/DDBJ databases">
        <title>Characterization of ganglioside-mimicking enterococci.</title>
        <authorList>
            <person name="Patry R.T."/>
            <person name="Nothaft H."/>
            <person name="Bridger R."/>
            <person name="Shajahan A."/>
            <person name="Huynh S."/>
            <person name="Sanchez S."/>
            <person name="Azadi P."/>
            <person name="Cooper K."/>
            <person name="Miller W.G."/>
            <person name="Parker C.T."/>
            <person name="Wells L."/>
            <person name="Szymanski C.M."/>
        </authorList>
    </citation>
    <scope>NUCLEOTIDE SEQUENCE [LARGE SCALE GENOMIC DNA]</scope>
    <source>
        <strain evidence="1 2">EGM181</strain>
    </source>
</reference>
<organism evidence="1 2">
    <name type="scientific">Enterococcus gallinarum</name>
    <dbReference type="NCBI Taxonomy" id="1353"/>
    <lineage>
        <taxon>Bacteria</taxon>
        <taxon>Bacillati</taxon>
        <taxon>Bacillota</taxon>
        <taxon>Bacilli</taxon>
        <taxon>Lactobacillales</taxon>
        <taxon>Enterococcaceae</taxon>
        <taxon>Enterococcus</taxon>
    </lineage>
</organism>